<proteinExistence type="predicted"/>
<dbReference type="eggNOG" id="COG2304">
    <property type="taxonomic scope" value="Bacteria"/>
</dbReference>
<accession>A0A0A2LFD9</accession>
<feature type="domain" description="Internalin Ig-like inter-repeat region" evidence="1">
    <location>
        <begin position="26"/>
        <end position="59"/>
    </location>
</feature>
<gene>
    <name evidence="3" type="ORF">Q763_17655</name>
</gene>
<feature type="non-terminal residue" evidence="3">
    <location>
        <position position="1"/>
    </location>
</feature>
<comment type="caution">
    <text evidence="3">The sequence shown here is derived from an EMBL/GenBank/DDBJ whole genome shotgun (WGS) entry which is preliminary data.</text>
</comment>
<dbReference type="STRING" id="1406840.Q763_17655"/>
<feature type="domain" description="HYR-like" evidence="2">
    <location>
        <begin position="153"/>
        <end position="230"/>
    </location>
</feature>
<evidence type="ECO:0000259" key="1">
    <source>
        <dbReference type="Pfam" id="PF08191"/>
    </source>
</evidence>
<feature type="domain" description="HYR-like" evidence="2">
    <location>
        <begin position="510"/>
        <end position="582"/>
    </location>
</feature>
<sequence>PVATDNCDGEISYTKTEGSFVSSGCANAGTYTNTWVATDLCGNVSEIFTQIITIEDTTAPMWNTASSELDITLECSDLDGLAAAQAQQPVATDNCDGEIAYTKTEGSFVSSGCVNTGTYTNIWVATDMCGNISEIFTQIITIEDTTAPLWSTMDAELNVTLECSDLDGLAAAQAQQPVATDNCDGEISYTKTEGSFVSSGCANAGTYTNTWVATDLCGNVSEVFTQIITIEDTTAPLWSTASSELDITLECSDLDGLAAAQAQQPVATDNCDGEISYTKTEGSFVSSGCANSGTYTNTWVATDLCGNVSEIFTQIITIEDTTDPVWSSEPMELDITLECSNLDGLAAAQEQQPVATDNCDGEISYTKTEGSFVSSGCANSGIYTNTWVATDLCGNVSEIFTQIITIEDTTAPMWSTMDAELNITLECSDLDGLAAAQAQQPVATDNCDGEISYTKTEGSFVSSGCANSGTYTNTWVATDLCGNVSDIFTQIITIEDTNAPVWSTMDAELNITLECSNLDGLAAAQAQQPVATDNCDGEISYTKTEGSFVSSGCANSGTYTNTWVATDLCGNVSEVFTQIITIEDTTAPVWSSVVEELNITLECSDFEGLELAQQM</sequence>
<keyword evidence="4" id="KW-1185">Reference proteome</keyword>
<feature type="non-terminal residue" evidence="3">
    <location>
        <position position="615"/>
    </location>
</feature>
<feature type="domain" description="HYR-like" evidence="2">
    <location>
        <begin position="259"/>
        <end position="318"/>
    </location>
</feature>
<dbReference type="RefSeq" id="WP_035136313.1">
    <property type="nucleotide sequence ID" value="NZ_JRLV01000043.1"/>
</dbReference>
<dbReference type="Gene3D" id="2.60.40.10">
    <property type="entry name" value="Immunoglobulins"/>
    <property type="match status" value="4"/>
</dbReference>
<evidence type="ECO:0000259" key="2">
    <source>
        <dbReference type="Pfam" id="PF23237"/>
    </source>
</evidence>
<feature type="domain" description="HYR-like" evidence="2">
    <location>
        <begin position="418"/>
        <end position="494"/>
    </location>
</feature>
<dbReference type="EMBL" id="JRLV01000043">
    <property type="protein sequence ID" value="KGO78594.1"/>
    <property type="molecule type" value="Genomic_DNA"/>
</dbReference>
<dbReference type="Pfam" id="PF08191">
    <property type="entry name" value="LRR_adjacent"/>
    <property type="match status" value="1"/>
</dbReference>
<evidence type="ECO:0000313" key="4">
    <source>
        <dbReference type="Proteomes" id="UP000030129"/>
    </source>
</evidence>
<protein>
    <recommendedName>
        <fullName evidence="5">HYR domain-containing protein</fullName>
    </recommendedName>
</protein>
<evidence type="ECO:0008006" key="5">
    <source>
        <dbReference type="Google" id="ProtNLM"/>
    </source>
</evidence>
<dbReference type="Pfam" id="PF23237">
    <property type="entry name" value="HYR_4C"/>
    <property type="match status" value="4"/>
</dbReference>
<dbReference type="InterPro" id="IPR057078">
    <property type="entry name" value="HYR-4C"/>
</dbReference>
<dbReference type="InterPro" id="IPR012569">
    <property type="entry name" value="Inl_IR"/>
</dbReference>
<dbReference type="AlphaFoldDB" id="A0A0A2LFD9"/>
<organism evidence="3 4">
    <name type="scientific">Flavobacterium beibuense F44-8</name>
    <dbReference type="NCBI Taxonomy" id="1406840"/>
    <lineage>
        <taxon>Bacteria</taxon>
        <taxon>Pseudomonadati</taxon>
        <taxon>Bacteroidota</taxon>
        <taxon>Flavobacteriia</taxon>
        <taxon>Flavobacteriales</taxon>
        <taxon>Flavobacteriaceae</taxon>
        <taxon>Flavobacterium</taxon>
    </lineage>
</organism>
<dbReference type="Proteomes" id="UP000030129">
    <property type="component" value="Unassembled WGS sequence"/>
</dbReference>
<dbReference type="InterPro" id="IPR013783">
    <property type="entry name" value="Ig-like_fold"/>
</dbReference>
<reference evidence="3 4" key="1">
    <citation type="submission" date="2013-09" db="EMBL/GenBank/DDBJ databases">
        <authorList>
            <person name="Zeng Z."/>
            <person name="Chen C."/>
        </authorList>
    </citation>
    <scope>NUCLEOTIDE SEQUENCE [LARGE SCALE GENOMIC DNA]</scope>
    <source>
        <strain evidence="3 4">F44-8</strain>
    </source>
</reference>
<name>A0A0A2LFD9_9FLAO</name>
<evidence type="ECO:0000313" key="3">
    <source>
        <dbReference type="EMBL" id="KGO78594.1"/>
    </source>
</evidence>